<proteinExistence type="predicted"/>
<dbReference type="SUPFAM" id="SSF57716">
    <property type="entry name" value="Glucocorticoid receptor-like (DNA-binding domain)"/>
    <property type="match status" value="2"/>
</dbReference>
<evidence type="ECO:0000259" key="8">
    <source>
        <dbReference type="PROSITE" id="PS51915"/>
    </source>
</evidence>
<evidence type="ECO:0000256" key="3">
    <source>
        <dbReference type="ARBA" id="ARBA00022833"/>
    </source>
</evidence>
<evidence type="ECO:0000313" key="9">
    <source>
        <dbReference type="EnsemblMetazoa" id="AALFPA23_018884.P27759"/>
    </source>
</evidence>
<evidence type="ECO:0000313" key="10">
    <source>
        <dbReference type="Proteomes" id="UP000069940"/>
    </source>
</evidence>
<evidence type="ECO:0008006" key="11">
    <source>
        <dbReference type="Google" id="ProtNLM"/>
    </source>
</evidence>
<name>A0ABM1ZIR7_AEDAL</name>
<dbReference type="InterPro" id="IPR006612">
    <property type="entry name" value="THAP_Znf"/>
</dbReference>
<dbReference type="GeneID" id="115260871"/>
<feature type="binding site" evidence="6">
    <location>
        <position position="403"/>
    </location>
    <ligand>
        <name>Zn(2+)</name>
        <dbReference type="ChEBI" id="CHEBI:29105"/>
    </ligand>
</feature>
<feature type="binding site" evidence="6">
    <location>
        <position position="358"/>
    </location>
    <ligand>
        <name>Zn(2+)</name>
        <dbReference type="ChEBI" id="CHEBI:29105"/>
    </ligand>
</feature>
<feature type="domain" description="ZAD" evidence="8">
    <location>
        <begin position="353"/>
        <end position="427"/>
    </location>
</feature>
<dbReference type="Pfam" id="PF07776">
    <property type="entry name" value="zf-AD"/>
    <property type="match status" value="1"/>
</dbReference>
<dbReference type="PROSITE" id="PS51915">
    <property type="entry name" value="ZAD"/>
    <property type="match status" value="1"/>
</dbReference>
<evidence type="ECO:0000256" key="2">
    <source>
        <dbReference type="ARBA" id="ARBA00022771"/>
    </source>
</evidence>
<evidence type="ECO:0000256" key="1">
    <source>
        <dbReference type="ARBA" id="ARBA00022723"/>
    </source>
</evidence>
<dbReference type="InterPro" id="IPR012934">
    <property type="entry name" value="Znf_AD"/>
</dbReference>
<feature type="domain" description="THAP-type" evidence="7">
    <location>
        <begin position="124"/>
        <end position="208"/>
    </location>
</feature>
<reference evidence="10" key="1">
    <citation type="journal article" date="2015" name="Proc. Natl. Acad. Sci. U.S.A.">
        <title>Genome sequence of the Asian Tiger mosquito, Aedes albopictus, reveals insights into its biology, genetics, and evolution.</title>
        <authorList>
            <person name="Chen X.G."/>
            <person name="Jiang X."/>
            <person name="Gu J."/>
            <person name="Xu M."/>
            <person name="Wu Y."/>
            <person name="Deng Y."/>
            <person name="Zhang C."/>
            <person name="Bonizzoni M."/>
            <person name="Dermauw W."/>
            <person name="Vontas J."/>
            <person name="Armbruster P."/>
            <person name="Huang X."/>
            <person name="Yang Y."/>
            <person name="Zhang H."/>
            <person name="He W."/>
            <person name="Peng H."/>
            <person name="Liu Y."/>
            <person name="Wu K."/>
            <person name="Chen J."/>
            <person name="Lirakis M."/>
            <person name="Topalis P."/>
            <person name="Van Leeuwen T."/>
            <person name="Hall A.B."/>
            <person name="Jiang X."/>
            <person name="Thorpe C."/>
            <person name="Mueller R.L."/>
            <person name="Sun C."/>
            <person name="Waterhouse R.M."/>
            <person name="Yan G."/>
            <person name="Tu Z.J."/>
            <person name="Fang X."/>
            <person name="James A.A."/>
        </authorList>
    </citation>
    <scope>NUCLEOTIDE SEQUENCE [LARGE SCALE GENOMIC DNA]</scope>
    <source>
        <strain evidence="10">Foshan</strain>
    </source>
</reference>
<keyword evidence="1 6" id="KW-0479">Metal-binding</keyword>
<sequence length="428" mass="48257">MSFSFLRWSYTGAALLHRKCSFLIFVLHRCSTFSAPLKIVQHSKIRECSGCTPCPPINVCKVVNILVFIHAHQCNCTENVRFCSEKCSTKRCSTATKTKTTLVNQLSLFYWTEVYKIKETNQIMSKRCCAASCFNAVATNRSVEYFGFPKSNEYAAAWAKAAGREDLLDKSLSNIIKYFLCSEHFSDDCFQDPPHNRKLKKTSRPVVVPIPTIFHNNFNECVSKALKEERTSMSVIEVGNIVGISEQMSIPETVFVDDSLNESEEVQSLEPIVIEAVGDVVISNEQQTSDYAEPTDIEVIEQYADLKVEEEEHNLPFIEDTATPEQLMHSQQEYDDGDTFERTTYTELIVGPNSCRLCLSIKGNELFVPIFDYGSEVAYILDTLLPGAVKPDDGLPQQICLACLESATRCLSTIEKFKAIQDKLKELQ</sequence>
<dbReference type="Gene3D" id="3.40.1800.20">
    <property type="match status" value="1"/>
</dbReference>
<dbReference type="EnsemblMetazoa" id="AALFPA23_018884.R27759">
    <property type="protein sequence ID" value="AALFPA23_018884.P27759"/>
    <property type="gene ID" value="AALFPA23_018884"/>
</dbReference>
<dbReference type="SMART" id="SM00868">
    <property type="entry name" value="zf-AD"/>
    <property type="match status" value="1"/>
</dbReference>
<dbReference type="InterPro" id="IPR026516">
    <property type="entry name" value="THAP1/10"/>
</dbReference>
<evidence type="ECO:0000256" key="5">
    <source>
        <dbReference type="PROSITE-ProRule" id="PRU00309"/>
    </source>
</evidence>
<dbReference type="PROSITE" id="PS50950">
    <property type="entry name" value="ZF_THAP"/>
    <property type="match status" value="1"/>
</dbReference>
<dbReference type="PANTHER" id="PTHR46600">
    <property type="entry name" value="THAP DOMAIN-CONTAINING"/>
    <property type="match status" value="1"/>
</dbReference>
<keyword evidence="4 5" id="KW-0238">DNA-binding</keyword>
<feature type="binding site" evidence="6">
    <location>
        <position position="400"/>
    </location>
    <ligand>
        <name>Zn(2+)</name>
        <dbReference type="ChEBI" id="CHEBI:29105"/>
    </ligand>
</feature>
<feature type="binding site" evidence="6">
    <location>
        <position position="355"/>
    </location>
    <ligand>
        <name>Zn(2+)</name>
        <dbReference type="ChEBI" id="CHEBI:29105"/>
    </ligand>
</feature>
<organism evidence="9 10">
    <name type="scientific">Aedes albopictus</name>
    <name type="common">Asian tiger mosquito</name>
    <name type="synonym">Stegomyia albopicta</name>
    <dbReference type="NCBI Taxonomy" id="7160"/>
    <lineage>
        <taxon>Eukaryota</taxon>
        <taxon>Metazoa</taxon>
        <taxon>Ecdysozoa</taxon>
        <taxon>Arthropoda</taxon>
        <taxon>Hexapoda</taxon>
        <taxon>Insecta</taxon>
        <taxon>Pterygota</taxon>
        <taxon>Neoptera</taxon>
        <taxon>Endopterygota</taxon>
        <taxon>Diptera</taxon>
        <taxon>Nematocera</taxon>
        <taxon>Culicoidea</taxon>
        <taxon>Culicidae</taxon>
        <taxon>Culicinae</taxon>
        <taxon>Aedini</taxon>
        <taxon>Aedes</taxon>
        <taxon>Stegomyia</taxon>
    </lineage>
</organism>
<dbReference type="RefSeq" id="XP_062701746.1">
    <property type="nucleotide sequence ID" value="XM_062845762.1"/>
</dbReference>
<dbReference type="PANTHER" id="PTHR46600:SF11">
    <property type="entry name" value="THAP DOMAIN-CONTAINING PROTEIN 10"/>
    <property type="match status" value="1"/>
</dbReference>
<reference evidence="9" key="2">
    <citation type="submission" date="2025-05" db="UniProtKB">
        <authorList>
            <consortium name="EnsemblMetazoa"/>
        </authorList>
    </citation>
    <scope>IDENTIFICATION</scope>
    <source>
        <strain evidence="9">Foshan</strain>
    </source>
</reference>
<evidence type="ECO:0000256" key="4">
    <source>
        <dbReference type="ARBA" id="ARBA00023125"/>
    </source>
</evidence>
<accession>A0ABM1ZIR7</accession>
<keyword evidence="2 5" id="KW-0863">Zinc-finger</keyword>
<keyword evidence="10" id="KW-1185">Reference proteome</keyword>
<dbReference type="Proteomes" id="UP000069940">
    <property type="component" value="Unassembled WGS sequence"/>
</dbReference>
<evidence type="ECO:0000259" key="7">
    <source>
        <dbReference type="PROSITE" id="PS50950"/>
    </source>
</evidence>
<protein>
    <recommendedName>
        <fullName evidence="11">THAP-type domain-containing protein</fullName>
    </recommendedName>
</protein>
<evidence type="ECO:0000256" key="6">
    <source>
        <dbReference type="PROSITE-ProRule" id="PRU01263"/>
    </source>
</evidence>
<keyword evidence="3 6" id="KW-0862">Zinc</keyword>
<dbReference type="Pfam" id="PF05485">
    <property type="entry name" value="THAP"/>
    <property type="match status" value="1"/>
</dbReference>
<dbReference type="SMART" id="SM00980">
    <property type="entry name" value="THAP"/>
    <property type="match status" value="1"/>
</dbReference>